<keyword evidence="3" id="KW-1185">Reference proteome</keyword>
<feature type="compositionally biased region" description="Basic and acidic residues" evidence="1">
    <location>
        <begin position="77"/>
        <end position="89"/>
    </location>
</feature>
<feature type="region of interest" description="Disordered" evidence="1">
    <location>
        <begin position="64"/>
        <end position="89"/>
    </location>
</feature>
<feature type="region of interest" description="Disordered" evidence="1">
    <location>
        <begin position="1"/>
        <end position="28"/>
    </location>
</feature>
<dbReference type="RefSeq" id="XP_067926422.1">
    <property type="nucleotide sequence ID" value="XM_068061605.1"/>
</dbReference>
<dbReference type="EMBL" id="MIGC01000553">
    <property type="protein sequence ID" value="PHJ24750.1"/>
    <property type="molecule type" value="Genomic_DNA"/>
</dbReference>
<sequence>MNFSEGGSRTGVGKGQAAEGGEEDSSLLLPVPIGPAYVNTPYGGWGQLRVTGGRHRGRRLLMPRTPVSGAVRPMMSKGKEEQNHGEGAV</sequence>
<accession>A0A2C6KXM3</accession>
<comment type="caution">
    <text evidence="2">The sequence shown here is derived from an EMBL/GenBank/DDBJ whole genome shotgun (WGS) entry which is preliminary data.</text>
</comment>
<protein>
    <submittedName>
        <fullName evidence="2">Methyltransferase</fullName>
    </submittedName>
</protein>
<evidence type="ECO:0000313" key="3">
    <source>
        <dbReference type="Proteomes" id="UP000221165"/>
    </source>
</evidence>
<name>A0A2C6KXM3_9APIC</name>
<dbReference type="GO" id="GO:0008168">
    <property type="term" value="F:methyltransferase activity"/>
    <property type="evidence" value="ECO:0007669"/>
    <property type="project" value="UniProtKB-KW"/>
</dbReference>
<dbReference type="Proteomes" id="UP000221165">
    <property type="component" value="Unassembled WGS sequence"/>
</dbReference>
<dbReference type="AlphaFoldDB" id="A0A2C6KXM3"/>
<evidence type="ECO:0000313" key="2">
    <source>
        <dbReference type="EMBL" id="PHJ24750.1"/>
    </source>
</evidence>
<keyword evidence="2" id="KW-0808">Transferase</keyword>
<dbReference type="GeneID" id="94424816"/>
<proteinExistence type="predicted"/>
<reference evidence="2 3" key="1">
    <citation type="journal article" date="2017" name="Int. J. Parasitol.">
        <title>The genome of the protozoan parasite Cystoisospora suis and a reverse vaccinology approach to identify vaccine candidates.</title>
        <authorList>
            <person name="Palmieri N."/>
            <person name="Shrestha A."/>
            <person name="Ruttkowski B."/>
            <person name="Beck T."/>
            <person name="Vogl C."/>
            <person name="Tomley F."/>
            <person name="Blake D.P."/>
            <person name="Joachim A."/>
        </authorList>
    </citation>
    <scope>NUCLEOTIDE SEQUENCE [LARGE SCALE GENOMIC DNA]</scope>
    <source>
        <strain evidence="2 3">Wien I</strain>
    </source>
</reference>
<dbReference type="GO" id="GO:0032259">
    <property type="term" value="P:methylation"/>
    <property type="evidence" value="ECO:0007669"/>
    <property type="project" value="UniProtKB-KW"/>
</dbReference>
<gene>
    <name evidence="2" type="ORF">CSUI_001399</name>
</gene>
<keyword evidence="2" id="KW-0489">Methyltransferase</keyword>
<evidence type="ECO:0000256" key="1">
    <source>
        <dbReference type="SAM" id="MobiDB-lite"/>
    </source>
</evidence>
<organism evidence="2 3">
    <name type="scientific">Cystoisospora suis</name>
    <dbReference type="NCBI Taxonomy" id="483139"/>
    <lineage>
        <taxon>Eukaryota</taxon>
        <taxon>Sar</taxon>
        <taxon>Alveolata</taxon>
        <taxon>Apicomplexa</taxon>
        <taxon>Conoidasida</taxon>
        <taxon>Coccidia</taxon>
        <taxon>Eucoccidiorida</taxon>
        <taxon>Eimeriorina</taxon>
        <taxon>Sarcocystidae</taxon>
        <taxon>Cystoisospora</taxon>
    </lineage>
</organism>
<dbReference type="VEuPathDB" id="ToxoDB:CSUI_001399"/>